<comment type="subunit">
    <text evidence="1">Homomultimer. Self-associates to form a pore.</text>
</comment>
<reference evidence="2 3" key="1">
    <citation type="submission" date="2019-11" db="EMBL/GenBank/DDBJ databases">
        <authorList>
            <person name="Patyi J."/>
            <person name="Lenyk M."/>
            <person name="Mclean J."/>
            <person name="Esposito N."/>
            <person name="Luczkiewicz R."/>
            <person name="Johnson B.J."/>
            <person name="Curtis N."/>
            <person name="Garlena R.A."/>
            <person name="Russell D.A."/>
            <person name="Pope W.H."/>
            <person name="Jacobs-Sera D."/>
            <person name="Hatfull G.F."/>
        </authorList>
    </citation>
    <scope>NUCLEOTIDE SEQUENCE [LARGE SCALE GENOMIC DNA]</scope>
</reference>
<dbReference type="HAMAP" id="MF_04168">
    <property type="entry name" value="HOLIN_D29"/>
    <property type="match status" value="1"/>
</dbReference>
<comment type="domain">
    <text evidence="1">The first transmembrane region undergoes a helix to beta-hairpin conformational change, which is responsible for its self-association and pore formation in the host membrane. The coiled coil region is required for host cell lysis and for cytotoxic activity. The C-terminus determines the size of the hole.</text>
</comment>
<sequence length="164" mass="16902">MSPKIRETLYYVGAIVPALLGIALIWGGIDAGAADSIGNIIAGALNLIGATAPAVAAKKVNEQRKDGTLATSAVEQVTKGVEQVIAARDAAQAEVEKVTQAVGGVLSDVQRAAEAVNLGPLASQILSGLPNGFAPRAFAPQPFAPHQAYSQAYDHDPITLPRIR</sequence>
<feature type="transmembrane region" description="Helical" evidence="1">
    <location>
        <begin position="9"/>
        <end position="28"/>
    </location>
</feature>
<feature type="transmembrane region" description="Helical" evidence="1">
    <location>
        <begin position="40"/>
        <end position="57"/>
    </location>
</feature>
<accession>A0A6B9J973</accession>
<comment type="subcellular location">
    <subcellularLocation>
        <location evidence="1">Host cell inner membrane</location>
        <topology evidence="1">Multi-pass membrane protein</topology>
    </subcellularLocation>
</comment>
<dbReference type="Proteomes" id="UP000433256">
    <property type="component" value="Segment"/>
</dbReference>
<name>A0A6B9J973_9CAUD</name>
<comment type="function">
    <text evidence="1">Accumulates harmlessly in the cytoplasmic membrane until it reaches a critical concentration that triggers the formation of micron-scale pores (holes) causing host cell membrane disruption and endolysin escape into the periplasmic space. Determines the precise timing of host cell lysis. Participates with the endolysin protein in the sequential events which lead to the programmed host cell lysis releasing the mature viral particles from the host cell.</text>
</comment>
<keyword evidence="1" id="KW-0812">Transmembrane</keyword>
<keyword evidence="1" id="KW-1032">Host cell membrane</keyword>
<protein>
    <recommendedName>
        <fullName evidence="1">Holin</fullName>
    </recommendedName>
</protein>
<comment type="caution">
    <text evidence="1">Lacks conserved residue(s) required for the propagation of feature annotation.</text>
</comment>
<keyword evidence="1" id="KW-1188">Viral release from host cell</keyword>
<keyword evidence="1" id="KW-1043">Host membrane</keyword>
<keyword evidence="1" id="KW-0204">Cytolysis</keyword>
<dbReference type="KEGG" id="vg:64948148"/>
<dbReference type="GO" id="GO:0031640">
    <property type="term" value="P:killing of cells of another organism"/>
    <property type="evidence" value="ECO:0007669"/>
    <property type="project" value="UniProtKB-KW"/>
</dbReference>
<dbReference type="InterPro" id="IPR032121">
    <property type="entry name" value="Myco_phage_holin"/>
</dbReference>
<keyword evidence="1" id="KW-1133">Transmembrane helix</keyword>
<organism evidence="2 3">
    <name type="scientific">Mycobacterium phage Phaded</name>
    <dbReference type="NCBI Taxonomy" id="2686088"/>
    <lineage>
        <taxon>Viruses</taxon>
        <taxon>Duplodnaviria</taxon>
        <taxon>Heunggongvirae</taxon>
        <taxon>Uroviricota</taxon>
        <taxon>Caudoviricetes</taxon>
        <taxon>Pukovnikvirus</taxon>
        <taxon>Pukovnikvirus phaded</taxon>
    </lineage>
</organism>
<dbReference type="GO" id="GO:0016020">
    <property type="term" value="C:membrane"/>
    <property type="evidence" value="ECO:0007669"/>
    <property type="project" value="UniProtKB-UniRule"/>
</dbReference>
<dbReference type="Pfam" id="PF16081">
    <property type="entry name" value="Phage_holin_7_1"/>
    <property type="match status" value="1"/>
</dbReference>
<dbReference type="GO" id="GO:0140911">
    <property type="term" value="F:pore-forming activity"/>
    <property type="evidence" value="ECO:0007669"/>
    <property type="project" value="UniProtKB-UniRule"/>
</dbReference>
<comment type="similarity">
    <text evidence="1">Belongs to the D29 holin family.</text>
</comment>
<evidence type="ECO:0000256" key="1">
    <source>
        <dbReference type="HAMAP-Rule" id="MF_04168"/>
    </source>
</evidence>
<gene>
    <name evidence="2" type="primary">13</name>
    <name evidence="2" type="ORF">SEA_PHADED_13</name>
</gene>
<dbReference type="GeneID" id="64948148"/>
<dbReference type="GO" id="GO:0020002">
    <property type="term" value="C:host cell plasma membrane"/>
    <property type="evidence" value="ECO:0007669"/>
    <property type="project" value="UniProtKB-SubCell"/>
</dbReference>
<dbReference type="EMBL" id="MN703408">
    <property type="protein sequence ID" value="QGZ16814.1"/>
    <property type="molecule type" value="Genomic_DNA"/>
</dbReference>
<keyword evidence="1" id="KW-0578">Host cell lysis by virus</keyword>
<evidence type="ECO:0000313" key="3">
    <source>
        <dbReference type="Proteomes" id="UP000433256"/>
    </source>
</evidence>
<keyword evidence="3" id="KW-1185">Reference proteome</keyword>
<keyword evidence="1" id="KW-0472">Membrane</keyword>
<evidence type="ECO:0000313" key="2">
    <source>
        <dbReference type="EMBL" id="QGZ16814.1"/>
    </source>
</evidence>
<dbReference type="RefSeq" id="YP_010064287.1">
    <property type="nucleotide sequence ID" value="NC_054815.1"/>
</dbReference>
<keyword evidence="1" id="KW-1030">Host cell inner membrane</keyword>
<proteinExistence type="inferred from homology"/>